<comment type="caution">
    <text evidence="1">The sequence shown here is derived from an EMBL/GenBank/DDBJ whole genome shotgun (WGS) entry which is preliminary data.</text>
</comment>
<reference evidence="1 2" key="1">
    <citation type="submission" date="2024-09" db="EMBL/GenBank/DDBJ databases">
        <authorList>
            <person name="Sun Q."/>
            <person name="Mori K."/>
        </authorList>
    </citation>
    <scope>NUCLEOTIDE SEQUENCE [LARGE SCALE GENOMIC DNA]</scope>
    <source>
        <strain evidence="1 2">JCM 11201</strain>
    </source>
</reference>
<dbReference type="Proteomes" id="UP001589609">
    <property type="component" value="Unassembled WGS sequence"/>
</dbReference>
<protein>
    <recommendedName>
        <fullName evidence="3">CopG family transcriptional regulator</fullName>
    </recommendedName>
</protein>
<keyword evidence="2" id="KW-1185">Reference proteome</keyword>
<sequence length="50" mass="5965">MENKKIQRERLEIRVPIEILEKIDKYKEEQSIVTRTSAILELIRKGLNAK</sequence>
<evidence type="ECO:0008006" key="3">
    <source>
        <dbReference type="Google" id="ProtNLM"/>
    </source>
</evidence>
<dbReference type="RefSeq" id="WP_379949063.1">
    <property type="nucleotide sequence ID" value="NZ_JBHMAF010000040.1"/>
</dbReference>
<evidence type="ECO:0000313" key="1">
    <source>
        <dbReference type="EMBL" id="MFB9758782.1"/>
    </source>
</evidence>
<name>A0ABV5WEH8_9BACI</name>
<evidence type="ECO:0000313" key="2">
    <source>
        <dbReference type="Proteomes" id="UP001589609"/>
    </source>
</evidence>
<dbReference type="EMBL" id="JBHMAF010000040">
    <property type="protein sequence ID" value="MFB9758782.1"/>
    <property type="molecule type" value="Genomic_DNA"/>
</dbReference>
<gene>
    <name evidence="1" type="ORF">ACFFMS_09830</name>
</gene>
<accession>A0ABV5WEH8</accession>
<proteinExistence type="predicted"/>
<organism evidence="1 2">
    <name type="scientific">Ectobacillus funiculus</name>
    <dbReference type="NCBI Taxonomy" id="137993"/>
    <lineage>
        <taxon>Bacteria</taxon>
        <taxon>Bacillati</taxon>
        <taxon>Bacillota</taxon>
        <taxon>Bacilli</taxon>
        <taxon>Bacillales</taxon>
        <taxon>Bacillaceae</taxon>
        <taxon>Ectobacillus</taxon>
    </lineage>
</organism>